<name>A0A0E9SHC8_ANGAN</name>
<reference evidence="1" key="2">
    <citation type="journal article" date="2015" name="Fish Shellfish Immunol.">
        <title>Early steps in the European eel (Anguilla anguilla)-Vibrio vulnificus interaction in the gills: Role of the RtxA13 toxin.</title>
        <authorList>
            <person name="Callol A."/>
            <person name="Pajuelo D."/>
            <person name="Ebbesson L."/>
            <person name="Teles M."/>
            <person name="MacKenzie S."/>
            <person name="Amaro C."/>
        </authorList>
    </citation>
    <scope>NUCLEOTIDE SEQUENCE</scope>
</reference>
<proteinExistence type="predicted"/>
<sequence length="36" mass="4009">MLKTTQVIFQSNLNFNFSSVPSFPPTSSLLLCTVFV</sequence>
<evidence type="ECO:0000313" key="1">
    <source>
        <dbReference type="EMBL" id="JAH40672.1"/>
    </source>
</evidence>
<reference evidence="1" key="1">
    <citation type="submission" date="2014-11" db="EMBL/GenBank/DDBJ databases">
        <authorList>
            <person name="Amaro Gonzalez C."/>
        </authorList>
    </citation>
    <scope>NUCLEOTIDE SEQUENCE</scope>
</reference>
<protein>
    <submittedName>
        <fullName evidence="1">Uncharacterized protein</fullName>
    </submittedName>
</protein>
<accession>A0A0E9SHC8</accession>
<dbReference type="EMBL" id="GBXM01067905">
    <property type="protein sequence ID" value="JAH40672.1"/>
    <property type="molecule type" value="Transcribed_RNA"/>
</dbReference>
<organism evidence="1">
    <name type="scientific">Anguilla anguilla</name>
    <name type="common">European freshwater eel</name>
    <name type="synonym">Muraena anguilla</name>
    <dbReference type="NCBI Taxonomy" id="7936"/>
    <lineage>
        <taxon>Eukaryota</taxon>
        <taxon>Metazoa</taxon>
        <taxon>Chordata</taxon>
        <taxon>Craniata</taxon>
        <taxon>Vertebrata</taxon>
        <taxon>Euteleostomi</taxon>
        <taxon>Actinopterygii</taxon>
        <taxon>Neopterygii</taxon>
        <taxon>Teleostei</taxon>
        <taxon>Anguilliformes</taxon>
        <taxon>Anguillidae</taxon>
        <taxon>Anguilla</taxon>
    </lineage>
</organism>
<dbReference type="AlphaFoldDB" id="A0A0E9SHC8"/>